<comment type="caution">
    <text evidence="2">The sequence shown here is derived from an EMBL/GenBank/DDBJ whole genome shotgun (WGS) entry which is preliminary data.</text>
</comment>
<dbReference type="Proteomes" id="UP000655830">
    <property type="component" value="Unassembled WGS sequence"/>
</dbReference>
<reference evidence="2" key="1">
    <citation type="submission" date="2020-08" db="EMBL/GenBank/DDBJ databases">
        <title>Genome public.</title>
        <authorList>
            <person name="Liu C."/>
            <person name="Sun Q."/>
        </authorList>
    </citation>
    <scope>NUCLEOTIDE SEQUENCE</scope>
    <source>
        <strain evidence="2">NSJ-12</strain>
    </source>
</reference>
<keyword evidence="3" id="KW-1185">Reference proteome</keyword>
<evidence type="ECO:0000313" key="3">
    <source>
        <dbReference type="Proteomes" id="UP000655830"/>
    </source>
</evidence>
<keyword evidence="1" id="KW-0812">Transmembrane</keyword>
<sequence length="71" mass="8511">MQKKYWYRFLYVINIILIIGFCFRISADYLKYNSIENSAPFYAFILVRALEFLLLSSVICIIAKMIKKKFN</sequence>
<dbReference type="RefSeq" id="WP_249331741.1">
    <property type="nucleotide sequence ID" value="NZ_JACRSY010000005.1"/>
</dbReference>
<accession>A0A926EE99</accession>
<keyword evidence="1" id="KW-0472">Membrane</keyword>
<evidence type="ECO:0000313" key="2">
    <source>
        <dbReference type="EMBL" id="MBC8578713.1"/>
    </source>
</evidence>
<dbReference type="AlphaFoldDB" id="A0A926EE99"/>
<feature type="transmembrane region" description="Helical" evidence="1">
    <location>
        <begin position="39"/>
        <end position="63"/>
    </location>
</feature>
<gene>
    <name evidence="2" type="ORF">H8718_04115</name>
</gene>
<proteinExistence type="predicted"/>
<organism evidence="2 3">
    <name type="scientific">Zhenhengia yiwuensis</name>
    <dbReference type="NCBI Taxonomy" id="2763666"/>
    <lineage>
        <taxon>Bacteria</taxon>
        <taxon>Bacillati</taxon>
        <taxon>Bacillota</taxon>
        <taxon>Clostridia</taxon>
        <taxon>Lachnospirales</taxon>
        <taxon>Lachnospiraceae</taxon>
        <taxon>Zhenhengia</taxon>
    </lineage>
</organism>
<dbReference type="EMBL" id="JACRSY010000005">
    <property type="protein sequence ID" value="MBC8578713.1"/>
    <property type="molecule type" value="Genomic_DNA"/>
</dbReference>
<keyword evidence="1" id="KW-1133">Transmembrane helix</keyword>
<name>A0A926EE99_9FIRM</name>
<feature type="transmembrane region" description="Helical" evidence="1">
    <location>
        <begin position="9"/>
        <end position="27"/>
    </location>
</feature>
<protein>
    <submittedName>
        <fullName evidence="2">Uncharacterized protein</fullName>
    </submittedName>
</protein>
<evidence type="ECO:0000256" key="1">
    <source>
        <dbReference type="SAM" id="Phobius"/>
    </source>
</evidence>